<sequence>MFYIILLILIAFTYIFLMPKDIRRSMDIFFFAGVGVLVIAFAVAQAFSHQTLLLEILVTIAMLGVTVKAWVEIGHLDKRHHRRGASRKR</sequence>
<evidence type="ECO:0000313" key="3">
    <source>
        <dbReference type="Proteomes" id="UP000315128"/>
    </source>
</evidence>
<gene>
    <name evidence="2" type="ORF">FLP15_00675</name>
</gene>
<dbReference type="RefSeq" id="WP_142765617.1">
    <property type="nucleotide sequence ID" value="NZ_CP041356.1"/>
</dbReference>
<keyword evidence="3" id="KW-1185">Reference proteome</keyword>
<dbReference type="Pfam" id="PF11364">
    <property type="entry name" value="DUF3165"/>
    <property type="match status" value="1"/>
</dbReference>
<name>A0A514Z5V9_9LACT</name>
<dbReference type="Proteomes" id="UP000315128">
    <property type="component" value="Chromosome"/>
</dbReference>
<organism evidence="2 3">
    <name type="scientific">Lactococcus protaetiae</name>
    <dbReference type="NCBI Taxonomy" id="2592653"/>
    <lineage>
        <taxon>Bacteria</taxon>
        <taxon>Bacillati</taxon>
        <taxon>Bacillota</taxon>
        <taxon>Bacilli</taxon>
        <taxon>Lactobacillales</taxon>
        <taxon>Streptococcaceae</taxon>
        <taxon>Lactococcus</taxon>
    </lineage>
</organism>
<dbReference type="InterPro" id="IPR021506">
    <property type="entry name" value="DUF3165"/>
</dbReference>
<feature type="transmembrane region" description="Helical" evidence="1">
    <location>
        <begin position="29"/>
        <end position="47"/>
    </location>
</feature>
<protein>
    <submittedName>
        <fullName evidence="2">DUF3165 family protein</fullName>
    </submittedName>
</protein>
<dbReference type="KEGG" id="lack:FLP15_00675"/>
<evidence type="ECO:0000256" key="1">
    <source>
        <dbReference type="SAM" id="Phobius"/>
    </source>
</evidence>
<proteinExistence type="predicted"/>
<dbReference type="EMBL" id="CP041356">
    <property type="protein sequence ID" value="QDK69953.1"/>
    <property type="molecule type" value="Genomic_DNA"/>
</dbReference>
<accession>A0A514Z5V9</accession>
<keyword evidence="1" id="KW-1133">Transmembrane helix</keyword>
<feature type="transmembrane region" description="Helical" evidence="1">
    <location>
        <begin position="6"/>
        <end position="22"/>
    </location>
</feature>
<feature type="transmembrane region" description="Helical" evidence="1">
    <location>
        <begin position="53"/>
        <end position="73"/>
    </location>
</feature>
<dbReference type="OrthoDB" id="2242685at2"/>
<keyword evidence="1" id="KW-0472">Membrane</keyword>
<evidence type="ECO:0000313" key="2">
    <source>
        <dbReference type="EMBL" id="QDK69953.1"/>
    </source>
</evidence>
<dbReference type="AlphaFoldDB" id="A0A514Z5V9"/>
<keyword evidence="1" id="KW-0812">Transmembrane</keyword>
<reference evidence="2 3" key="1">
    <citation type="submission" date="2019-07" db="EMBL/GenBank/DDBJ databases">
        <title>Genome sequencing of KACC 19320.</title>
        <authorList>
            <person name="Heo J."/>
            <person name="Kim S.-J."/>
            <person name="Kim J.-S."/>
            <person name="Hong S.-B."/>
            <person name="Kwon S.-W."/>
        </authorList>
    </citation>
    <scope>NUCLEOTIDE SEQUENCE [LARGE SCALE GENOMIC DNA]</scope>
    <source>
        <strain evidence="2 3">KACC 19320</strain>
    </source>
</reference>